<dbReference type="InterPro" id="IPR000192">
    <property type="entry name" value="Aminotrans_V_dom"/>
</dbReference>
<dbReference type="EMBL" id="FQZC01000001">
    <property type="protein sequence ID" value="SHI69582.1"/>
    <property type="molecule type" value="Genomic_DNA"/>
</dbReference>
<name>A0ABY1I6H4_9HYPH</name>
<accession>A0ABY1I6H4</accession>
<keyword evidence="6" id="KW-0808">Transferase</keyword>
<evidence type="ECO:0000256" key="1">
    <source>
        <dbReference type="ARBA" id="ARBA00001933"/>
    </source>
</evidence>
<dbReference type="InterPro" id="IPR020578">
    <property type="entry name" value="Aminotrans_V_PyrdxlP_BS"/>
</dbReference>
<evidence type="ECO:0000256" key="2">
    <source>
        <dbReference type="ARBA" id="ARBA00003120"/>
    </source>
</evidence>
<keyword evidence="10" id="KW-0411">Iron-sulfur</keyword>
<dbReference type="Pfam" id="PF00266">
    <property type="entry name" value="Aminotran_5"/>
    <property type="match status" value="1"/>
</dbReference>
<evidence type="ECO:0000256" key="12">
    <source>
        <dbReference type="RuleBase" id="RU004504"/>
    </source>
</evidence>
<evidence type="ECO:0000256" key="4">
    <source>
        <dbReference type="ARBA" id="ARBA00012239"/>
    </source>
</evidence>
<keyword evidence="9" id="KW-0408">Iron</keyword>
<evidence type="ECO:0000256" key="11">
    <source>
        <dbReference type="ARBA" id="ARBA00050776"/>
    </source>
</evidence>
<comment type="function">
    <text evidence="2">Catalyzes the removal of elemental sulfur atoms from cysteine to produce alanine. Seems to participate in the biosynthesis of the nitrogenase metalloclusters by providing the inorganic sulfur required for the Fe-S core formation.</text>
</comment>
<feature type="domain" description="Aminotransferase class V" evidence="13">
    <location>
        <begin position="8"/>
        <end position="375"/>
    </location>
</feature>
<dbReference type="Gene3D" id="3.40.640.10">
    <property type="entry name" value="Type I PLP-dependent aspartate aminotransferase-like (Major domain)"/>
    <property type="match status" value="1"/>
</dbReference>
<dbReference type="SUPFAM" id="SSF53383">
    <property type="entry name" value="PLP-dependent transferases"/>
    <property type="match status" value="1"/>
</dbReference>
<keyword evidence="7" id="KW-0479">Metal-binding</keyword>
<comment type="catalytic activity">
    <reaction evidence="11">
        <text>(sulfur carrier)-H + L-cysteine = (sulfur carrier)-SH + L-alanine</text>
        <dbReference type="Rhea" id="RHEA:43892"/>
        <dbReference type="Rhea" id="RHEA-COMP:14737"/>
        <dbReference type="Rhea" id="RHEA-COMP:14739"/>
        <dbReference type="ChEBI" id="CHEBI:29917"/>
        <dbReference type="ChEBI" id="CHEBI:35235"/>
        <dbReference type="ChEBI" id="CHEBI:57972"/>
        <dbReference type="ChEBI" id="CHEBI:64428"/>
        <dbReference type="EC" id="2.8.1.7"/>
    </reaction>
</comment>
<dbReference type="InterPro" id="IPR015424">
    <property type="entry name" value="PyrdxlP-dep_Trfase"/>
</dbReference>
<dbReference type="InterPro" id="IPR015422">
    <property type="entry name" value="PyrdxlP-dep_Trfase_small"/>
</dbReference>
<dbReference type="Gene3D" id="3.90.1150.10">
    <property type="entry name" value="Aspartate Aminotransferase, domain 1"/>
    <property type="match status" value="1"/>
</dbReference>
<keyword evidence="8" id="KW-0663">Pyridoxal phosphate</keyword>
<dbReference type="InterPro" id="IPR015421">
    <property type="entry name" value="PyrdxlP-dep_Trfase_major"/>
</dbReference>
<evidence type="ECO:0000256" key="3">
    <source>
        <dbReference type="ARBA" id="ARBA00006490"/>
    </source>
</evidence>
<protein>
    <recommendedName>
        <fullName evidence="5">Cysteine desulfurase</fullName>
        <ecNumber evidence="4">2.8.1.7</ecNumber>
    </recommendedName>
</protein>
<keyword evidence="15" id="KW-1185">Reference proteome</keyword>
<dbReference type="PANTHER" id="PTHR11601">
    <property type="entry name" value="CYSTEINE DESULFURYLASE FAMILY MEMBER"/>
    <property type="match status" value="1"/>
</dbReference>
<evidence type="ECO:0000256" key="8">
    <source>
        <dbReference type="ARBA" id="ARBA00022898"/>
    </source>
</evidence>
<dbReference type="RefSeq" id="WP_060601780.1">
    <property type="nucleotide sequence ID" value="NZ_FQZC01000001.1"/>
</dbReference>
<dbReference type="Proteomes" id="UP000184290">
    <property type="component" value="Unassembled WGS sequence"/>
</dbReference>
<proteinExistence type="inferred from homology"/>
<gene>
    <name evidence="14" type="ORF">SAMN02745911_0882</name>
</gene>
<comment type="similarity">
    <text evidence="3">Belongs to the class-V pyridoxal-phosphate-dependent aminotransferase family. NifS/IscS subfamily.</text>
</comment>
<reference evidence="14 15" key="1">
    <citation type="submission" date="2016-11" db="EMBL/GenBank/DDBJ databases">
        <authorList>
            <person name="Varghese N."/>
            <person name="Submissions S."/>
        </authorList>
    </citation>
    <scope>NUCLEOTIDE SEQUENCE [LARGE SCALE GENOMIC DNA]</scope>
    <source>
        <strain evidence="14 15">DSM 21988</strain>
    </source>
</reference>
<sequence length="396" mass="40568">MPASTGRIYLDHNATSVVLPAARQAVLDAMDMPGNPSSIHTEGRAARSVLEKARDAVAALCGVSSDGVVFTSGATEAATTALSPLWLMDGREWRAEALCVLDTDHPCLRGGGRFDAGDVTRLPVDAEGIVRLDALSQWLGALAGRPAILAVSWANGESGVIQPLAEIRAALSGHDVLLVADAVQLAGRRPLALHEAGIDAAVVSAHKFGGPKGVGALVLADENTRPYALFTGGGQERGRRGGTESLPLIAGFGAAALNAGPMAGGGWPHVRALRDALESALREMAPGISIMGAGADRLPNTISFTHPAMRAETVQIAFDLQGVAVSAGSACSSGKVGASHVLRAMAEGGYPADPALGALRISLGPDTTRADIDQFINVARRVLARLGAAEDRSNAA</sequence>
<evidence type="ECO:0000256" key="10">
    <source>
        <dbReference type="ARBA" id="ARBA00023014"/>
    </source>
</evidence>
<dbReference type="EC" id="2.8.1.7" evidence="4"/>
<comment type="caution">
    <text evidence="14">The sequence shown here is derived from an EMBL/GenBank/DDBJ whole genome shotgun (WGS) entry which is preliminary data.</text>
</comment>
<evidence type="ECO:0000256" key="7">
    <source>
        <dbReference type="ARBA" id="ARBA00022723"/>
    </source>
</evidence>
<evidence type="ECO:0000259" key="13">
    <source>
        <dbReference type="Pfam" id="PF00266"/>
    </source>
</evidence>
<organism evidence="14 15">
    <name type="scientific">Aureimonas altamirensis DSM 21988</name>
    <dbReference type="NCBI Taxonomy" id="1121026"/>
    <lineage>
        <taxon>Bacteria</taxon>
        <taxon>Pseudomonadati</taxon>
        <taxon>Pseudomonadota</taxon>
        <taxon>Alphaproteobacteria</taxon>
        <taxon>Hyphomicrobiales</taxon>
        <taxon>Aurantimonadaceae</taxon>
        <taxon>Aureimonas</taxon>
    </lineage>
</organism>
<dbReference type="PIRSF" id="PIRSF005572">
    <property type="entry name" value="NifS"/>
    <property type="match status" value="1"/>
</dbReference>
<evidence type="ECO:0000313" key="14">
    <source>
        <dbReference type="EMBL" id="SHI69582.1"/>
    </source>
</evidence>
<comment type="cofactor">
    <cofactor evidence="1 12">
        <name>pyridoxal 5'-phosphate</name>
        <dbReference type="ChEBI" id="CHEBI:597326"/>
    </cofactor>
</comment>
<evidence type="ECO:0000256" key="9">
    <source>
        <dbReference type="ARBA" id="ARBA00023004"/>
    </source>
</evidence>
<dbReference type="InterPro" id="IPR016454">
    <property type="entry name" value="Cysteine_dSase"/>
</dbReference>
<dbReference type="PROSITE" id="PS00595">
    <property type="entry name" value="AA_TRANSFER_CLASS_5"/>
    <property type="match status" value="1"/>
</dbReference>
<evidence type="ECO:0000313" key="15">
    <source>
        <dbReference type="Proteomes" id="UP000184290"/>
    </source>
</evidence>
<evidence type="ECO:0000256" key="6">
    <source>
        <dbReference type="ARBA" id="ARBA00022679"/>
    </source>
</evidence>
<dbReference type="PANTHER" id="PTHR11601:SF34">
    <property type="entry name" value="CYSTEINE DESULFURASE"/>
    <property type="match status" value="1"/>
</dbReference>
<evidence type="ECO:0000256" key="5">
    <source>
        <dbReference type="ARBA" id="ARBA00013558"/>
    </source>
</evidence>
<dbReference type="Gene3D" id="1.10.260.50">
    <property type="match status" value="1"/>
</dbReference>